<protein>
    <submittedName>
        <fullName evidence="2">Uncharacterized protein</fullName>
    </submittedName>
</protein>
<evidence type="ECO:0000313" key="3">
    <source>
        <dbReference type="Proteomes" id="UP000729402"/>
    </source>
</evidence>
<feature type="region of interest" description="Disordered" evidence="1">
    <location>
        <begin position="34"/>
        <end position="72"/>
    </location>
</feature>
<reference evidence="2" key="2">
    <citation type="submission" date="2021-02" db="EMBL/GenBank/DDBJ databases">
        <authorList>
            <person name="Kimball J.A."/>
            <person name="Haas M.W."/>
            <person name="Macchietto M."/>
            <person name="Kono T."/>
            <person name="Duquette J."/>
            <person name="Shao M."/>
        </authorList>
    </citation>
    <scope>NUCLEOTIDE SEQUENCE</scope>
    <source>
        <tissue evidence="2">Fresh leaf tissue</tissue>
    </source>
</reference>
<dbReference type="AlphaFoldDB" id="A0A8J5S450"/>
<gene>
    <name evidence="2" type="ORF">GUJ93_ZPchr0001g29963</name>
</gene>
<evidence type="ECO:0000256" key="1">
    <source>
        <dbReference type="SAM" id="MobiDB-lite"/>
    </source>
</evidence>
<organism evidence="2 3">
    <name type="scientific">Zizania palustris</name>
    <name type="common">Northern wild rice</name>
    <dbReference type="NCBI Taxonomy" id="103762"/>
    <lineage>
        <taxon>Eukaryota</taxon>
        <taxon>Viridiplantae</taxon>
        <taxon>Streptophyta</taxon>
        <taxon>Embryophyta</taxon>
        <taxon>Tracheophyta</taxon>
        <taxon>Spermatophyta</taxon>
        <taxon>Magnoliopsida</taxon>
        <taxon>Liliopsida</taxon>
        <taxon>Poales</taxon>
        <taxon>Poaceae</taxon>
        <taxon>BOP clade</taxon>
        <taxon>Oryzoideae</taxon>
        <taxon>Oryzeae</taxon>
        <taxon>Zizaniinae</taxon>
        <taxon>Zizania</taxon>
    </lineage>
</organism>
<proteinExistence type="predicted"/>
<comment type="caution">
    <text evidence="2">The sequence shown here is derived from an EMBL/GenBank/DDBJ whole genome shotgun (WGS) entry which is preliminary data.</text>
</comment>
<evidence type="ECO:0000313" key="2">
    <source>
        <dbReference type="EMBL" id="KAG8054565.1"/>
    </source>
</evidence>
<dbReference type="EMBL" id="JAAALK010000288">
    <property type="protein sequence ID" value="KAG8054565.1"/>
    <property type="molecule type" value="Genomic_DNA"/>
</dbReference>
<accession>A0A8J5S450</accession>
<sequence>MARSASARHVPNTGTKPCVSASVRAHRLTACARGRTLRHGQERRKRGDRARDANAATSPHHRHRRARLPASVGRTGADLRVVCLCHATRHHRVSWLRPVADAHSSVPGPRSRS</sequence>
<dbReference type="Proteomes" id="UP000729402">
    <property type="component" value="Unassembled WGS sequence"/>
</dbReference>
<name>A0A8J5S450_ZIZPA</name>
<feature type="compositionally biased region" description="Basic residues" evidence="1">
    <location>
        <begin position="35"/>
        <end position="48"/>
    </location>
</feature>
<keyword evidence="3" id="KW-1185">Reference proteome</keyword>
<reference evidence="2" key="1">
    <citation type="journal article" date="2021" name="bioRxiv">
        <title>Whole Genome Assembly and Annotation of Northern Wild Rice, Zizania palustris L., Supports a Whole Genome Duplication in the Zizania Genus.</title>
        <authorList>
            <person name="Haas M."/>
            <person name="Kono T."/>
            <person name="Macchietto M."/>
            <person name="Millas R."/>
            <person name="McGilp L."/>
            <person name="Shao M."/>
            <person name="Duquette J."/>
            <person name="Hirsch C.N."/>
            <person name="Kimball J."/>
        </authorList>
    </citation>
    <scope>NUCLEOTIDE SEQUENCE</scope>
    <source>
        <tissue evidence="2">Fresh leaf tissue</tissue>
    </source>
</reference>